<evidence type="ECO:0000256" key="1">
    <source>
        <dbReference type="SAM" id="SignalP"/>
    </source>
</evidence>
<organism evidence="2 3">
    <name type="scientific">Linnemannia hyalina</name>
    <dbReference type="NCBI Taxonomy" id="64524"/>
    <lineage>
        <taxon>Eukaryota</taxon>
        <taxon>Fungi</taxon>
        <taxon>Fungi incertae sedis</taxon>
        <taxon>Mucoromycota</taxon>
        <taxon>Mortierellomycotina</taxon>
        <taxon>Mortierellomycetes</taxon>
        <taxon>Mortierellales</taxon>
        <taxon>Mortierellaceae</taxon>
        <taxon>Linnemannia</taxon>
    </lineage>
</organism>
<evidence type="ECO:0000313" key="3">
    <source>
        <dbReference type="Proteomes" id="UP000707451"/>
    </source>
</evidence>
<name>A0A9P7XIF9_9FUNG</name>
<dbReference type="EMBL" id="JAHRHY010000021">
    <property type="protein sequence ID" value="KAG9061995.1"/>
    <property type="molecule type" value="Genomic_DNA"/>
</dbReference>
<sequence>MHKPSVLLLLVLATLNGALALGDWQFRVYNNAGKTVEVPVIGKRHCVCLETSQTAKIKNTNGGVMKLFSTDDCTGNFAVLSKGATRSNAQWVNSASVGKDGVPSTGPYDCSRIVY</sequence>
<dbReference type="Proteomes" id="UP000707451">
    <property type="component" value="Unassembled WGS sequence"/>
</dbReference>
<dbReference type="OrthoDB" id="2343100at2759"/>
<proteinExistence type="predicted"/>
<evidence type="ECO:0000313" key="2">
    <source>
        <dbReference type="EMBL" id="KAG9061995.1"/>
    </source>
</evidence>
<reference evidence="2" key="1">
    <citation type="submission" date="2021-06" db="EMBL/GenBank/DDBJ databases">
        <title>Genome Sequence of Mortierella hyaline Strain SCG-10, a Cold-Adapted, Nitrate-Reducing Fungus Isolated from Soil in Minnesota, USA.</title>
        <authorList>
            <person name="Aldossari N."/>
        </authorList>
    </citation>
    <scope>NUCLEOTIDE SEQUENCE</scope>
    <source>
        <strain evidence="2">SCG-10</strain>
    </source>
</reference>
<accession>A0A9P7XIF9</accession>
<keyword evidence="3" id="KW-1185">Reference proteome</keyword>
<dbReference type="AlphaFoldDB" id="A0A9P7XIF9"/>
<feature type="chain" id="PRO_5040153197" evidence="1">
    <location>
        <begin position="21"/>
        <end position="115"/>
    </location>
</feature>
<keyword evidence="1" id="KW-0732">Signal</keyword>
<comment type="caution">
    <text evidence="2">The sequence shown here is derived from an EMBL/GenBank/DDBJ whole genome shotgun (WGS) entry which is preliminary data.</text>
</comment>
<feature type="signal peptide" evidence="1">
    <location>
        <begin position="1"/>
        <end position="20"/>
    </location>
</feature>
<protein>
    <submittedName>
        <fullName evidence="2">Uncharacterized protein</fullName>
    </submittedName>
</protein>
<gene>
    <name evidence="2" type="ORF">KI688_006714</name>
</gene>